<name>A0A0F9MAC6_9ZZZZ</name>
<evidence type="ECO:0000256" key="1">
    <source>
        <dbReference type="SAM" id="Coils"/>
    </source>
</evidence>
<keyword evidence="1" id="KW-0175">Coiled coil</keyword>
<feature type="coiled-coil region" evidence="1">
    <location>
        <begin position="550"/>
        <end position="589"/>
    </location>
</feature>
<organism evidence="2">
    <name type="scientific">marine sediment metagenome</name>
    <dbReference type="NCBI Taxonomy" id="412755"/>
    <lineage>
        <taxon>unclassified sequences</taxon>
        <taxon>metagenomes</taxon>
        <taxon>ecological metagenomes</taxon>
    </lineage>
</organism>
<gene>
    <name evidence="2" type="ORF">LCGC14_1484490</name>
</gene>
<protein>
    <recommendedName>
        <fullName evidence="3">Portal protein</fullName>
    </recommendedName>
</protein>
<reference evidence="2" key="1">
    <citation type="journal article" date="2015" name="Nature">
        <title>Complex archaea that bridge the gap between prokaryotes and eukaryotes.</title>
        <authorList>
            <person name="Spang A."/>
            <person name="Saw J.H."/>
            <person name="Jorgensen S.L."/>
            <person name="Zaremba-Niedzwiedzka K."/>
            <person name="Martijn J."/>
            <person name="Lind A.E."/>
            <person name="van Eijk R."/>
            <person name="Schleper C."/>
            <person name="Guy L."/>
            <person name="Ettema T.J."/>
        </authorList>
    </citation>
    <scope>NUCLEOTIDE SEQUENCE</scope>
</reference>
<dbReference type="AlphaFoldDB" id="A0A0F9MAC6"/>
<evidence type="ECO:0000313" key="2">
    <source>
        <dbReference type="EMBL" id="KKM66112.1"/>
    </source>
</evidence>
<evidence type="ECO:0008006" key="3">
    <source>
        <dbReference type="Google" id="ProtNLM"/>
    </source>
</evidence>
<comment type="caution">
    <text evidence="2">The sequence shown here is derived from an EMBL/GenBank/DDBJ whole genome shotgun (WGS) entry which is preliminary data.</text>
</comment>
<accession>A0A0F9MAC6</accession>
<dbReference type="Pfam" id="PF16510">
    <property type="entry name" value="P22_portal"/>
    <property type="match status" value="1"/>
</dbReference>
<sequence length="687" mass="79299">MTLFPQLDLNYYIPEDDQNLLVKMDRAYTEAITINQSFWSEADIDVRFREGDQTLWNDIYGNLPAFRRRQFNFNRIRRICNMISGYQRKHRKSIVVTPRENSDSATSSQLTKLMFWAMDQTDGLEIISDTFDGAITTGLNLLNVWWDWRSDPISGDPRIDKVAYNSFLIDPFFRKHDLSDCNFVWQRRYYTKQEIMSLLPLKESELEGLYAGGYRDGKFQFLPESYQYGMRNLMTYDEYWHRAYRKQTLLVDPQNGATLEWKGNEKDLKEFISEHTHIQVVKQDIPTVRLGIVVQGRVMYHGPHPMGIDRYPFVPIFGYFNPDMPYFPWRIQGVVRGLRDAQYLYNRRKVIELDILESQVNSGMKFKEDSLVNPKDIYLQGQGRGIALKREADMNDVQTIPPPAIPPTVLQLSEILGKEMQEISGVNEELLGSAEDDKAGILSMLRQGAGLTTLQILYDQLDYSQKLLGTLMIELIQSNFTPGKVKRIIQEEPSPEFYNKVFGKYDSVVEEGLNTSTQRQLQFAQLLNLREMGIPVPTNILVETSTLTNKQQLIEGIAKEEEQQQKVQEEQHQMQIELLKAQIEKLQASAVADSGLGIERASRVQENQSLAVERVAEAQKDRNLGTLHLAQALKELDSIELDNVQKLWTLVQAFKQHEKVEEAQSAEVADVQNEQLMQQVQQVQSNV</sequence>
<dbReference type="EMBL" id="LAZR01010598">
    <property type="protein sequence ID" value="KKM66112.1"/>
    <property type="molecule type" value="Genomic_DNA"/>
</dbReference>
<dbReference type="InterPro" id="IPR032427">
    <property type="entry name" value="P22_portal"/>
</dbReference>
<proteinExistence type="predicted"/>